<keyword evidence="3" id="KW-0808">Transferase</keyword>
<organism evidence="10 11">
    <name type="scientific">Chryseolinea serpens</name>
    <dbReference type="NCBI Taxonomy" id="947013"/>
    <lineage>
        <taxon>Bacteria</taxon>
        <taxon>Pseudomonadati</taxon>
        <taxon>Bacteroidota</taxon>
        <taxon>Cytophagia</taxon>
        <taxon>Cytophagales</taxon>
        <taxon>Fulvivirgaceae</taxon>
        <taxon>Chryseolinea</taxon>
    </lineage>
</organism>
<evidence type="ECO:0000256" key="1">
    <source>
        <dbReference type="ARBA" id="ARBA00001966"/>
    </source>
</evidence>
<dbReference type="GO" id="GO:0046872">
    <property type="term" value="F:metal ion binding"/>
    <property type="evidence" value="ECO:0007669"/>
    <property type="project" value="UniProtKB-KW"/>
</dbReference>
<dbReference type="Gene3D" id="3.80.30.20">
    <property type="entry name" value="tm_1862 like domain"/>
    <property type="match status" value="1"/>
</dbReference>
<evidence type="ECO:0000259" key="9">
    <source>
        <dbReference type="PROSITE" id="PS51918"/>
    </source>
</evidence>
<evidence type="ECO:0000259" key="8">
    <source>
        <dbReference type="PROSITE" id="PS51332"/>
    </source>
</evidence>
<dbReference type="GO" id="GO:0031419">
    <property type="term" value="F:cobalamin binding"/>
    <property type="evidence" value="ECO:0007669"/>
    <property type="project" value="InterPro"/>
</dbReference>
<keyword evidence="7" id="KW-0411">Iron-sulfur</keyword>
<dbReference type="GO" id="GO:0003824">
    <property type="term" value="F:catalytic activity"/>
    <property type="evidence" value="ECO:0007669"/>
    <property type="project" value="InterPro"/>
</dbReference>
<keyword evidence="11" id="KW-1185">Reference proteome</keyword>
<proteinExistence type="predicted"/>
<dbReference type="PROSITE" id="PS51332">
    <property type="entry name" value="B12_BINDING"/>
    <property type="match status" value="1"/>
</dbReference>
<feature type="domain" description="B12-binding" evidence="8">
    <location>
        <begin position="12"/>
        <end position="150"/>
    </location>
</feature>
<dbReference type="EMBL" id="FQWQ01000001">
    <property type="protein sequence ID" value="SHG90805.1"/>
    <property type="molecule type" value="Genomic_DNA"/>
</dbReference>
<dbReference type="STRING" id="947013.SAMN04488109_2425"/>
<dbReference type="InterPro" id="IPR006638">
    <property type="entry name" value="Elp3/MiaA/NifB-like_rSAM"/>
</dbReference>
<protein>
    <submittedName>
        <fullName evidence="10">Radical SAM superfamily enzyme YgiQ, UPF0313 family</fullName>
    </submittedName>
</protein>
<dbReference type="GO" id="GO:0005829">
    <property type="term" value="C:cytosol"/>
    <property type="evidence" value="ECO:0007669"/>
    <property type="project" value="TreeGrafter"/>
</dbReference>
<dbReference type="PANTHER" id="PTHR43409:SF7">
    <property type="entry name" value="BLL1977 PROTEIN"/>
    <property type="match status" value="1"/>
</dbReference>
<dbReference type="SFLD" id="SFLDG01082">
    <property type="entry name" value="B12-binding_domain_containing"/>
    <property type="match status" value="1"/>
</dbReference>
<dbReference type="SFLD" id="SFLDS00029">
    <property type="entry name" value="Radical_SAM"/>
    <property type="match status" value="1"/>
</dbReference>
<dbReference type="SMART" id="SM00729">
    <property type="entry name" value="Elp3"/>
    <property type="match status" value="1"/>
</dbReference>
<evidence type="ECO:0000256" key="7">
    <source>
        <dbReference type="ARBA" id="ARBA00023014"/>
    </source>
</evidence>
<evidence type="ECO:0000313" key="11">
    <source>
        <dbReference type="Proteomes" id="UP000184212"/>
    </source>
</evidence>
<reference evidence="10 11" key="1">
    <citation type="submission" date="2016-11" db="EMBL/GenBank/DDBJ databases">
        <authorList>
            <person name="Jaros S."/>
            <person name="Januszkiewicz K."/>
            <person name="Wedrychowicz H."/>
        </authorList>
    </citation>
    <scope>NUCLEOTIDE SEQUENCE [LARGE SCALE GENOMIC DNA]</scope>
    <source>
        <strain evidence="10 11">DSM 24574</strain>
    </source>
</reference>
<dbReference type="GO" id="GO:0051539">
    <property type="term" value="F:4 iron, 4 sulfur cluster binding"/>
    <property type="evidence" value="ECO:0007669"/>
    <property type="project" value="UniProtKB-KW"/>
</dbReference>
<dbReference type="InterPro" id="IPR007197">
    <property type="entry name" value="rSAM"/>
</dbReference>
<name>A0A1M5NMX8_9BACT</name>
<sequence length="490" mass="56179">MKILFTHSYFYKRDPKQWRFKQPYPPLGTILAAAVMRTQGHDVALVDNNLKDGPHVIVPALTEHRPQYVVIYDDGFNYLTKMCLTVMREAAFVMAEESRKHGCTVIICSSDATDHYEKYFQHHVDYVIRGEGEETLKQLIGTLEKDGDVSAVQGLAFQKNGATILTPPRTVLRDLDALPMPAWDLVDMEAYRTLWLKHHGYFSLNLATTRGCPFKCNWCAKPIYGNRYTSRSPQHVADEIAFLLEHHRPDHFWMSDDIFGLRPGWVQEFNRIVKERKLSFIYKIQSRVDLLLEDEVIDALAASGARTVWVGAESGSQSVLDAMDKGTTVGQIYDATRLLKTHGIAVGFFLQFGYPGETETDIQATLRMVLELMPEEVGISISYPLPGTKFYENVKGQLLEKQNWSDSDDLAMLFKSTFNNAYYKALHRYVHYVYRKQKGYASLKKLMRSPLRLTYKDLKQGLGTFYFGARVTLLSKRLRILKDSTIPNQR</sequence>
<keyword evidence="4" id="KW-0949">S-adenosyl-L-methionine</keyword>
<dbReference type="InterPro" id="IPR034466">
    <property type="entry name" value="Methyltransferase_Class_B"/>
</dbReference>
<dbReference type="Gene3D" id="3.40.50.280">
    <property type="entry name" value="Cobalamin-binding domain"/>
    <property type="match status" value="1"/>
</dbReference>
<dbReference type="SFLD" id="SFLDG01123">
    <property type="entry name" value="methyltransferase_(Class_B)"/>
    <property type="match status" value="1"/>
</dbReference>
<accession>A0A1M5NMX8</accession>
<dbReference type="PANTHER" id="PTHR43409">
    <property type="entry name" value="ANAEROBIC MAGNESIUM-PROTOPORPHYRIN IX MONOMETHYL ESTER CYCLASE-RELATED"/>
    <property type="match status" value="1"/>
</dbReference>
<evidence type="ECO:0000256" key="6">
    <source>
        <dbReference type="ARBA" id="ARBA00023004"/>
    </source>
</evidence>
<dbReference type="InterPro" id="IPR051198">
    <property type="entry name" value="BchE-like"/>
</dbReference>
<dbReference type="SUPFAM" id="SSF102114">
    <property type="entry name" value="Radical SAM enzymes"/>
    <property type="match status" value="1"/>
</dbReference>
<evidence type="ECO:0000256" key="3">
    <source>
        <dbReference type="ARBA" id="ARBA00022679"/>
    </source>
</evidence>
<keyword evidence="6" id="KW-0408">Iron</keyword>
<keyword evidence="2" id="KW-0489">Methyltransferase</keyword>
<evidence type="ECO:0000256" key="4">
    <source>
        <dbReference type="ARBA" id="ARBA00022691"/>
    </source>
</evidence>
<dbReference type="OrthoDB" id="9801424at2"/>
<comment type="cofactor">
    <cofactor evidence="1">
        <name>[4Fe-4S] cluster</name>
        <dbReference type="ChEBI" id="CHEBI:49883"/>
    </cofactor>
</comment>
<dbReference type="InterPro" id="IPR006158">
    <property type="entry name" value="Cobalamin-bd"/>
</dbReference>
<evidence type="ECO:0000256" key="5">
    <source>
        <dbReference type="ARBA" id="ARBA00022723"/>
    </source>
</evidence>
<dbReference type="Pfam" id="PF04055">
    <property type="entry name" value="Radical_SAM"/>
    <property type="match status" value="1"/>
</dbReference>
<evidence type="ECO:0000313" key="10">
    <source>
        <dbReference type="EMBL" id="SHG90805.1"/>
    </source>
</evidence>
<feature type="domain" description="Radical SAM core" evidence="9">
    <location>
        <begin position="198"/>
        <end position="420"/>
    </location>
</feature>
<dbReference type="Proteomes" id="UP000184212">
    <property type="component" value="Unassembled WGS sequence"/>
</dbReference>
<keyword evidence="5" id="KW-0479">Metal-binding</keyword>
<dbReference type="CDD" id="cd01335">
    <property type="entry name" value="Radical_SAM"/>
    <property type="match status" value="1"/>
</dbReference>
<dbReference type="AlphaFoldDB" id="A0A1M5NMX8"/>
<dbReference type="InterPro" id="IPR023404">
    <property type="entry name" value="rSAM_horseshoe"/>
</dbReference>
<evidence type="ECO:0000256" key="2">
    <source>
        <dbReference type="ARBA" id="ARBA00022603"/>
    </source>
</evidence>
<dbReference type="RefSeq" id="WP_073133979.1">
    <property type="nucleotide sequence ID" value="NZ_FQWQ01000001.1"/>
</dbReference>
<gene>
    <name evidence="10" type="ORF">SAMN04488109_2425</name>
</gene>
<dbReference type="PROSITE" id="PS51918">
    <property type="entry name" value="RADICAL_SAM"/>
    <property type="match status" value="1"/>
</dbReference>
<dbReference type="InterPro" id="IPR058240">
    <property type="entry name" value="rSAM_sf"/>
</dbReference>